<dbReference type="InterPro" id="IPR003593">
    <property type="entry name" value="AAA+_ATPase"/>
</dbReference>
<dbReference type="CDD" id="cd03263">
    <property type="entry name" value="ABC_subfamily_A"/>
    <property type="match status" value="2"/>
</dbReference>
<dbReference type="Gene3D" id="3.40.50.300">
    <property type="entry name" value="P-loop containing nucleotide triphosphate hydrolases"/>
    <property type="match status" value="2"/>
</dbReference>
<evidence type="ECO:0000256" key="11">
    <source>
        <dbReference type="SAM" id="Phobius"/>
    </source>
</evidence>
<evidence type="ECO:0000256" key="9">
    <source>
        <dbReference type="ARBA" id="ARBA00023136"/>
    </source>
</evidence>
<dbReference type="InParanoid" id="D7FZE9"/>
<dbReference type="FunFam" id="3.40.50.300:FF:000298">
    <property type="entry name" value="ATP-binding cassette sub-family A member 12"/>
    <property type="match status" value="1"/>
</dbReference>
<dbReference type="PANTHER" id="PTHR19229">
    <property type="entry name" value="ATP-BINDING CASSETTE TRANSPORTER SUBFAMILY A ABCA"/>
    <property type="match status" value="1"/>
</dbReference>
<evidence type="ECO:0000256" key="8">
    <source>
        <dbReference type="ARBA" id="ARBA00022989"/>
    </source>
</evidence>
<dbReference type="GO" id="GO:0016887">
    <property type="term" value="F:ATP hydrolysis activity"/>
    <property type="evidence" value="ECO:0007669"/>
    <property type="project" value="InterPro"/>
</dbReference>
<keyword evidence="14" id="KW-1185">Reference proteome</keyword>
<feature type="transmembrane region" description="Helical" evidence="11">
    <location>
        <begin position="609"/>
        <end position="627"/>
    </location>
</feature>
<dbReference type="PANTHER" id="PTHR19229:SF36">
    <property type="entry name" value="ATP-BINDING CASSETTE SUB-FAMILY A MEMBER 2"/>
    <property type="match status" value="1"/>
</dbReference>
<dbReference type="Pfam" id="PF00005">
    <property type="entry name" value="ABC_tran"/>
    <property type="match status" value="2"/>
</dbReference>
<accession>D7FZE9</accession>
<feature type="transmembrane region" description="Helical" evidence="11">
    <location>
        <begin position="1454"/>
        <end position="1473"/>
    </location>
</feature>
<dbReference type="InterPro" id="IPR026082">
    <property type="entry name" value="ABCA"/>
</dbReference>
<evidence type="ECO:0000256" key="1">
    <source>
        <dbReference type="ARBA" id="ARBA00004141"/>
    </source>
</evidence>
<dbReference type="SUPFAM" id="SSF52540">
    <property type="entry name" value="P-loop containing nucleoside triphosphate hydrolases"/>
    <property type="match status" value="2"/>
</dbReference>
<comment type="subcellular location">
    <subcellularLocation>
        <location evidence="1">Membrane</location>
        <topology evidence="1">Multi-pass membrane protein</topology>
    </subcellularLocation>
</comment>
<dbReference type="InterPro" id="IPR017871">
    <property type="entry name" value="ABC_transporter-like_CS"/>
</dbReference>
<feature type="transmembrane region" description="Helical" evidence="11">
    <location>
        <begin position="424"/>
        <end position="452"/>
    </location>
</feature>
<evidence type="ECO:0000256" key="5">
    <source>
        <dbReference type="ARBA" id="ARBA00022737"/>
    </source>
</evidence>
<keyword evidence="4 11" id="KW-0812">Transmembrane</keyword>
<gene>
    <name evidence="13" type="ORF">Esi_0366_0020</name>
</gene>
<feature type="domain" description="ABC transporter" evidence="12">
    <location>
        <begin position="695"/>
        <end position="929"/>
    </location>
</feature>
<proteinExistence type="inferred from homology"/>
<evidence type="ECO:0000256" key="3">
    <source>
        <dbReference type="ARBA" id="ARBA00022448"/>
    </source>
</evidence>
<dbReference type="GO" id="GO:0005524">
    <property type="term" value="F:ATP binding"/>
    <property type="evidence" value="ECO:0007669"/>
    <property type="project" value="UniProtKB-KW"/>
</dbReference>
<dbReference type="STRING" id="2880.D7FZE9"/>
<dbReference type="Pfam" id="PF23321">
    <property type="entry name" value="R1_ABCA1"/>
    <property type="match status" value="1"/>
</dbReference>
<keyword evidence="9 11" id="KW-0472">Membrane</keyword>
<dbReference type="InterPro" id="IPR056264">
    <property type="entry name" value="R2_ABCA1-4-like"/>
</dbReference>
<evidence type="ECO:0000256" key="2">
    <source>
        <dbReference type="ARBA" id="ARBA00008869"/>
    </source>
</evidence>
<dbReference type="InterPro" id="IPR013525">
    <property type="entry name" value="ABC2_TM"/>
</dbReference>
<evidence type="ECO:0000256" key="6">
    <source>
        <dbReference type="ARBA" id="ARBA00022741"/>
    </source>
</evidence>
<dbReference type="GO" id="GO:0140359">
    <property type="term" value="F:ABC-type transporter activity"/>
    <property type="evidence" value="ECO:0007669"/>
    <property type="project" value="InterPro"/>
</dbReference>
<dbReference type="FunFam" id="3.40.50.300:FF:000665">
    <property type="entry name" value="ABC transporter A family member 2"/>
    <property type="match status" value="1"/>
</dbReference>
<dbReference type="PROSITE" id="PS50893">
    <property type="entry name" value="ABC_TRANSPORTER_2"/>
    <property type="match status" value="2"/>
</dbReference>
<feature type="transmembrane region" description="Helical" evidence="11">
    <location>
        <begin position="1300"/>
        <end position="1320"/>
    </location>
</feature>
<feature type="compositionally biased region" description="Polar residues" evidence="10">
    <location>
        <begin position="956"/>
        <end position="967"/>
    </location>
</feature>
<reference evidence="13 14" key="1">
    <citation type="journal article" date="2010" name="Nature">
        <title>The Ectocarpus genome and the independent evolution of multicellularity in brown algae.</title>
        <authorList>
            <person name="Cock J.M."/>
            <person name="Sterck L."/>
            <person name="Rouze P."/>
            <person name="Scornet D."/>
            <person name="Allen A.E."/>
            <person name="Amoutzias G."/>
            <person name="Anthouard V."/>
            <person name="Artiguenave F."/>
            <person name="Aury J.M."/>
            <person name="Badger J.H."/>
            <person name="Beszteri B."/>
            <person name="Billiau K."/>
            <person name="Bonnet E."/>
            <person name="Bothwell J.H."/>
            <person name="Bowler C."/>
            <person name="Boyen C."/>
            <person name="Brownlee C."/>
            <person name="Carrano C.J."/>
            <person name="Charrier B."/>
            <person name="Cho G.Y."/>
            <person name="Coelho S.M."/>
            <person name="Collen J."/>
            <person name="Corre E."/>
            <person name="Da Silva C."/>
            <person name="Delage L."/>
            <person name="Delaroque N."/>
            <person name="Dittami S.M."/>
            <person name="Doulbeau S."/>
            <person name="Elias M."/>
            <person name="Farnham G."/>
            <person name="Gachon C.M."/>
            <person name="Gschloessl B."/>
            <person name="Heesch S."/>
            <person name="Jabbari K."/>
            <person name="Jubin C."/>
            <person name="Kawai H."/>
            <person name="Kimura K."/>
            <person name="Kloareg B."/>
            <person name="Kupper F.C."/>
            <person name="Lang D."/>
            <person name="Le Bail A."/>
            <person name="Leblanc C."/>
            <person name="Lerouge P."/>
            <person name="Lohr M."/>
            <person name="Lopez P.J."/>
            <person name="Martens C."/>
            <person name="Maumus F."/>
            <person name="Michel G."/>
            <person name="Miranda-Saavedra D."/>
            <person name="Morales J."/>
            <person name="Moreau H."/>
            <person name="Motomura T."/>
            <person name="Nagasato C."/>
            <person name="Napoli C.A."/>
            <person name="Nelson D.R."/>
            <person name="Nyvall-Collen P."/>
            <person name="Peters A.F."/>
            <person name="Pommier C."/>
            <person name="Potin P."/>
            <person name="Poulain J."/>
            <person name="Quesneville H."/>
            <person name="Read B."/>
            <person name="Rensing S.A."/>
            <person name="Ritter A."/>
            <person name="Rousvoal S."/>
            <person name="Samanta M."/>
            <person name="Samson G."/>
            <person name="Schroeder D.C."/>
            <person name="Segurens B."/>
            <person name="Strittmatter M."/>
            <person name="Tonon T."/>
            <person name="Tregear J.W."/>
            <person name="Valentin K."/>
            <person name="von Dassow P."/>
            <person name="Yamagishi T."/>
            <person name="Van de Peer Y."/>
            <person name="Wincker P."/>
        </authorList>
    </citation>
    <scope>NUCLEOTIDE SEQUENCE [LARGE SCALE GENOMIC DNA]</scope>
    <source>
        <strain evidence="14">Ec32 / CCAP1310/4</strain>
    </source>
</reference>
<feature type="transmembrane region" description="Helical" evidence="11">
    <location>
        <begin position="1379"/>
        <end position="1401"/>
    </location>
</feature>
<feature type="transmembrane region" description="Helical" evidence="11">
    <location>
        <begin position="536"/>
        <end position="554"/>
    </location>
</feature>
<evidence type="ECO:0000256" key="7">
    <source>
        <dbReference type="ARBA" id="ARBA00022840"/>
    </source>
</evidence>
<feature type="transmembrane region" description="Helical" evidence="11">
    <location>
        <begin position="506"/>
        <end position="529"/>
    </location>
</feature>
<evidence type="ECO:0000313" key="13">
    <source>
        <dbReference type="EMBL" id="CBJ32766.1"/>
    </source>
</evidence>
<dbReference type="EMBL" id="FN648560">
    <property type="protein sequence ID" value="CBJ32766.1"/>
    <property type="molecule type" value="Genomic_DNA"/>
</dbReference>
<dbReference type="OrthoDB" id="10255969at2759"/>
<evidence type="ECO:0000313" key="14">
    <source>
        <dbReference type="Proteomes" id="UP000002630"/>
    </source>
</evidence>
<feature type="transmembrane region" description="Helical" evidence="11">
    <location>
        <begin position="1413"/>
        <end position="1434"/>
    </location>
</feature>
<keyword evidence="5" id="KW-0677">Repeat</keyword>
<dbReference type="GO" id="GO:0005319">
    <property type="term" value="F:lipid transporter activity"/>
    <property type="evidence" value="ECO:0007669"/>
    <property type="project" value="TreeGrafter"/>
</dbReference>
<dbReference type="Pfam" id="PF12698">
    <property type="entry name" value="ABC2_membrane_3"/>
    <property type="match status" value="2"/>
</dbReference>
<keyword evidence="3" id="KW-0813">Transport</keyword>
<comment type="similarity">
    <text evidence="2">Belongs to the ABC transporter superfamily. ABCA family.</text>
</comment>
<dbReference type="OMA" id="WKNWIVL"/>
<keyword evidence="7" id="KW-0067">ATP-binding</keyword>
<feature type="transmembrane region" description="Helical" evidence="11">
    <location>
        <begin position="473"/>
        <end position="494"/>
    </location>
</feature>
<feature type="transmembrane region" description="Helical" evidence="11">
    <location>
        <begin position="1341"/>
        <end position="1367"/>
    </location>
</feature>
<evidence type="ECO:0000256" key="10">
    <source>
        <dbReference type="SAM" id="MobiDB-lite"/>
    </source>
</evidence>
<feature type="transmembrane region" description="Helical" evidence="11">
    <location>
        <begin position="1485"/>
        <end position="1507"/>
    </location>
</feature>
<name>D7FZE9_ECTSI</name>
<dbReference type="Proteomes" id="UP000002630">
    <property type="component" value="Linkage Group LG20"/>
</dbReference>
<dbReference type="EMBL" id="FN649745">
    <property type="protein sequence ID" value="CBJ32766.1"/>
    <property type="molecule type" value="Genomic_DNA"/>
</dbReference>
<protein>
    <recommendedName>
        <fullName evidence="12">ABC transporter domain-containing protein</fullName>
    </recommendedName>
</protein>
<dbReference type="SMART" id="SM00382">
    <property type="entry name" value="AAA"/>
    <property type="match status" value="2"/>
</dbReference>
<feature type="domain" description="ABC transporter" evidence="12">
    <location>
        <begin position="1565"/>
        <end position="1801"/>
    </location>
</feature>
<dbReference type="InterPro" id="IPR027417">
    <property type="entry name" value="P-loop_NTPase"/>
</dbReference>
<keyword evidence="8 11" id="KW-1133">Transmembrane helix</keyword>
<dbReference type="InterPro" id="IPR003439">
    <property type="entry name" value="ABC_transporter-like_ATP-bd"/>
</dbReference>
<organism evidence="13 14">
    <name type="scientific">Ectocarpus siliculosus</name>
    <name type="common">Brown alga</name>
    <name type="synonym">Conferva siliculosa</name>
    <dbReference type="NCBI Taxonomy" id="2880"/>
    <lineage>
        <taxon>Eukaryota</taxon>
        <taxon>Sar</taxon>
        <taxon>Stramenopiles</taxon>
        <taxon>Ochrophyta</taxon>
        <taxon>PX clade</taxon>
        <taxon>Phaeophyceae</taxon>
        <taxon>Ectocarpales</taxon>
        <taxon>Ectocarpaceae</taxon>
        <taxon>Ectocarpus</taxon>
    </lineage>
</organism>
<evidence type="ECO:0000259" key="12">
    <source>
        <dbReference type="PROSITE" id="PS50893"/>
    </source>
</evidence>
<sequence>MALGMRVSPSAGDGDTDHAASFLRQFGALVRKNFLSKRRAKLQLALELLCPAMIMLLVGSIKNTIVSQVTEETVPTSDTPVATYGAMQNISTFPNVLCFDNNMFMRCDCHLDEDAYSAPGIYLTGLGVDTTGVAMWATQHDANTLIAFCTAAVSALSGSSSNTSPTDACAIAKFIFKVCHAPALGFDVSTMGSDTLDDACGAGTSELDFSAADYLSTIEFAIGLLESVVSLSIPADEISDTCETLTFAVMPADDGAAADEADDFFDYVTTAFPETASHWVSYDSESEFLDIIGESGYSQDPANDQPAFAAGIVFTSGTPDWGYTIRANMTKSGVETDAYYMFNIPVTTATTENNCKSPADCPGDDQGRDIVPWAAMYHQSPVLMLQQLVDSWIMDLEQGSTATAPPPVARITEFPSPEYESDGFWAQVGSMFAILVVIAVLYPVSNVISVLVKEKELRIKEGLKMMGLTDAAHTASWAFNFACLFLFTSLFMVFCSGSVFEFSDRGLVFLYFFLFFMASTAFCFFVSAFFSRAKTASTIGTLCFFVALFPYFVLGTNGTPASHRRGGCLLPPTCLALGTVAFAEFEDSGEGVTADTAGRSEDGFTFNDVLGMLFLDIFVFSILAWYAGHVMPSEWGTAKKPWFFLTARHWFPGTSAKSALSDKLELLQTDESEGKVSVEPVDDELRMQVAAGECVAIRGLAKEYKNSTGGSKLAVDNLDLTMYSGQITALLGHNGAGKTTTIGMLTGMIPVTSGSAFVAGRDVIADMANIRRSLGVCPQHDILYPDLTVREHLRMYAVLKSVPRARLQQTITATLNDVGLTEKENELTTTLSGGQKRKLSVGIALIGGSKVVFLDEPTSGMDPHSRRFTWDLIRKNREGRVIVLTTHFMDEADLLGDRVAIMADGALRCCGSSIFLKNHYGVGYNLTIVRDIQGADTAAADPTAAAISSEEENDNEQGVNTTATQEQGVKPIKHLVRSHVKEATLLSNVGAEVSFQLPNDASSSFQDMLTEIDSRKTELGVNSYGLSVTTLEEVFLRVANGTADVASRKEIAGIALKRQSSHSSTAMKAETAKIGGNIGSGKGEGSGIDRSKPLFGRHMIALLKKRLLTFKRDKKMWAFVVLMPAFFVLIGILILKTAGTYNEPAVLLTPADYNSGTALFPYSTHCTATSALGTCDPATLVSAMDFPAQATPLDLDTAANSDADVVELMSTALAGQSYDNNVYGAASFRQADSSDGTYDYTVHANYSALHSVPLYMNQVNSAILRIVAGNNALSITTSMHPFPRTSYQNNIDSGVDSFNVTFYILIAFSFVPAAWMAYIVREKETKCKHQQVVSGVGLEAYWLSSYLWDFVSLIPPMAFTLIILAAADVDTLISGEAGATTFLLFLLYGTSMPCYTYLWSFAFKNYSTAQNAFLFHNWITGLILPIATSIMAFFDGKVSDIGDGIAALARLIPQYALGSGLMKMSFIPILSFFNNTEYTPLDGAIAGNSLIYMGVCSVVYFVLLLVFERISAGGSFLSGIYGKLVLGRSLKKLTPKQLGDEDNIDKDVRAEMDRVAAGAADNDVVKVAGLRKVYPVSNGAKVAVKSTSLGIPRGECFGLLGINGAGKSSTLAILSGELPPTTGSALLGGFDVGKNPEEIHRLVGYCPQFDALFETLTGREHLALYAAIKGIPADKRSAAVNQKIEEMGLTRYAERPAGGYSGGNKRKLSVAMAMIGDPQIVFLDEPSTGMDPMARRFMWNVIMRIVTENKECAMILTTHSMEECEALCQRIGIMVGGRLRCLGTSQHLKTRFGKGFQLEARVKAILPEETDAMMAELAPATNGQGTLGNDGGVLRAALAAAQAPDLEAEVSATGRGASIYHAIANQGGVPVRDLAAWICVEKKCSKVIAFMQQQFAGAVMREKQNAKMRFEFPPQKNQTLAQMFGVVENEREALCIGEYALSQTSLEQVFNGFAAQQEEELGHAAGTM</sequence>
<dbReference type="PROSITE" id="PS00211">
    <property type="entry name" value="ABC_TRANSPORTER_1"/>
    <property type="match status" value="2"/>
</dbReference>
<dbReference type="eggNOG" id="KOG0059">
    <property type="taxonomic scope" value="Eukaryota"/>
</dbReference>
<feature type="region of interest" description="Disordered" evidence="10">
    <location>
        <begin position="942"/>
        <end position="967"/>
    </location>
</feature>
<dbReference type="GO" id="GO:0016020">
    <property type="term" value="C:membrane"/>
    <property type="evidence" value="ECO:0007669"/>
    <property type="project" value="UniProtKB-SubCell"/>
</dbReference>
<feature type="transmembrane region" description="Helical" evidence="11">
    <location>
        <begin position="1116"/>
        <end position="1135"/>
    </location>
</feature>
<evidence type="ECO:0000256" key="4">
    <source>
        <dbReference type="ARBA" id="ARBA00022692"/>
    </source>
</evidence>
<keyword evidence="6" id="KW-0547">Nucleotide-binding</keyword>